<gene>
    <name evidence="1" type="ORF">AVEN_52036_1</name>
</gene>
<dbReference type="AlphaFoldDB" id="A0A4Y2CF58"/>
<dbReference type="OrthoDB" id="2425841at2759"/>
<organism evidence="1 2">
    <name type="scientific">Araneus ventricosus</name>
    <name type="common">Orbweaver spider</name>
    <name type="synonym">Epeira ventricosa</name>
    <dbReference type="NCBI Taxonomy" id="182803"/>
    <lineage>
        <taxon>Eukaryota</taxon>
        <taxon>Metazoa</taxon>
        <taxon>Ecdysozoa</taxon>
        <taxon>Arthropoda</taxon>
        <taxon>Chelicerata</taxon>
        <taxon>Arachnida</taxon>
        <taxon>Araneae</taxon>
        <taxon>Araneomorphae</taxon>
        <taxon>Entelegynae</taxon>
        <taxon>Araneoidea</taxon>
        <taxon>Araneidae</taxon>
        <taxon>Araneus</taxon>
    </lineage>
</organism>
<comment type="caution">
    <text evidence="1">The sequence shown here is derived from an EMBL/GenBank/DDBJ whole genome shotgun (WGS) entry which is preliminary data.</text>
</comment>
<evidence type="ECO:0000313" key="1">
    <source>
        <dbReference type="EMBL" id="GBM02859.1"/>
    </source>
</evidence>
<dbReference type="Proteomes" id="UP000499080">
    <property type="component" value="Unassembled WGS sequence"/>
</dbReference>
<sequence>MPKINLRESISETSKAWNYDVTDRTIRNIFAKVGFFVSNENSASTLSLLTKNPANSEAETSETLTELDILDSVKNKNNATINCDEDEDEDGNNHDAEITNLRMMKC</sequence>
<proteinExistence type="predicted"/>
<evidence type="ECO:0000313" key="2">
    <source>
        <dbReference type="Proteomes" id="UP000499080"/>
    </source>
</evidence>
<protein>
    <recommendedName>
        <fullName evidence="3">DDE-1 domain-containing protein</fullName>
    </recommendedName>
</protein>
<reference evidence="1 2" key="1">
    <citation type="journal article" date="2019" name="Sci. Rep.">
        <title>Orb-weaving spider Araneus ventricosus genome elucidates the spidroin gene catalogue.</title>
        <authorList>
            <person name="Kono N."/>
            <person name="Nakamura H."/>
            <person name="Ohtoshi R."/>
            <person name="Moran D.A.P."/>
            <person name="Shinohara A."/>
            <person name="Yoshida Y."/>
            <person name="Fujiwara M."/>
            <person name="Mori M."/>
            <person name="Tomita M."/>
            <person name="Arakawa K."/>
        </authorList>
    </citation>
    <scope>NUCLEOTIDE SEQUENCE [LARGE SCALE GENOMIC DNA]</scope>
</reference>
<name>A0A4Y2CF58_ARAVE</name>
<dbReference type="EMBL" id="BGPR01000184">
    <property type="protein sequence ID" value="GBM02859.1"/>
    <property type="molecule type" value="Genomic_DNA"/>
</dbReference>
<keyword evidence="2" id="KW-1185">Reference proteome</keyword>
<evidence type="ECO:0008006" key="3">
    <source>
        <dbReference type="Google" id="ProtNLM"/>
    </source>
</evidence>
<accession>A0A4Y2CF58</accession>